<proteinExistence type="predicted"/>
<comment type="caution">
    <text evidence="2">The sequence shown here is derived from an EMBL/GenBank/DDBJ whole genome shotgun (WGS) entry which is preliminary data.</text>
</comment>
<dbReference type="PANTHER" id="PTHR47501:SF5">
    <property type="entry name" value="HAT C-TERMINAL DIMERISATION DOMAIN-CONTAINING PROTEIN"/>
    <property type="match status" value="1"/>
</dbReference>
<feature type="compositionally biased region" description="Polar residues" evidence="1">
    <location>
        <begin position="161"/>
        <end position="172"/>
    </location>
</feature>
<evidence type="ECO:0000256" key="1">
    <source>
        <dbReference type="SAM" id="MobiDB-lite"/>
    </source>
</evidence>
<feature type="region of interest" description="Disordered" evidence="1">
    <location>
        <begin position="151"/>
        <end position="223"/>
    </location>
</feature>
<feature type="compositionally biased region" description="Basic and acidic residues" evidence="1">
    <location>
        <begin position="1"/>
        <end position="20"/>
    </location>
</feature>
<keyword evidence="3" id="KW-1185">Reference proteome</keyword>
<dbReference type="EMBL" id="PKSM01000002">
    <property type="protein sequence ID" value="POW23306.1"/>
    <property type="molecule type" value="Genomic_DNA"/>
</dbReference>
<evidence type="ECO:0000313" key="3">
    <source>
        <dbReference type="Proteomes" id="UP000238274"/>
    </source>
</evidence>
<name>A0A2S4WNF0_9BASI</name>
<reference evidence="3" key="2">
    <citation type="journal article" date="2018" name="BMC Genomics">
        <title>Genomic insights into host adaptation between the wheat stripe rust pathogen (Puccinia striiformis f. sp. tritici) and the barley stripe rust pathogen (Puccinia striiformis f. sp. hordei).</title>
        <authorList>
            <person name="Xia C."/>
            <person name="Wang M."/>
            <person name="Yin C."/>
            <person name="Cornejo O.E."/>
            <person name="Hulbert S.H."/>
            <person name="Chen X."/>
        </authorList>
    </citation>
    <scope>NUCLEOTIDE SEQUENCE [LARGE SCALE GENOMIC DNA]</scope>
    <source>
        <strain evidence="3">93TX-2</strain>
    </source>
</reference>
<reference evidence="2 3" key="1">
    <citation type="submission" date="2017-12" db="EMBL/GenBank/DDBJ databases">
        <title>Gene loss provides genomic basis for host adaptation in cereal stripe rust fungi.</title>
        <authorList>
            <person name="Xia C."/>
        </authorList>
    </citation>
    <scope>NUCLEOTIDE SEQUENCE [LARGE SCALE GENOMIC DNA]</scope>
    <source>
        <strain evidence="2 3">93TX-2</strain>
    </source>
</reference>
<gene>
    <name evidence="2" type="ORF">PSHT_00330</name>
</gene>
<feature type="non-terminal residue" evidence="2">
    <location>
        <position position="406"/>
    </location>
</feature>
<feature type="non-terminal residue" evidence="2">
    <location>
        <position position="1"/>
    </location>
</feature>
<dbReference type="PANTHER" id="PTHR47501">
    <property type="entry name" value="TRANSPOSASE-RELATED"/>
    <property type="match status" value="1"/>
</dbReference>
<dbReference type="VEuPathDB" id="FungiDB:PSHT_00330"/>
<organism evidence="2 3">
    <name type="scientific">Puccinia striiformis</name>
    <dbReference type="NCBI Taxonomy" id="27350"/>
    <lineage>
        <taxon>Eukaryota</taxon>
        <taxon>Fungi</taxon>
        <taxon>Dikarya</taxon>
        <taxon>Basidiomycota</taxon>
        <taxon>Pucciniomycotina</taxon>
        <taxon>Pucciniomycetes</taxon>
        <taxon>Pucciniales</taxon>
        <taxon>Pucciniaceae</taxon>
        <taxon>Puccinia</taxon>
    </lineage>
</organism>
<dbReference type="Proteomes" id="UP000238274">
    <property type="component" value="Unassembled WGS sequence"/>
</dbReference>
<feature type="compositionally biased region" description="Acidic residues" evidence="1">
    <location>
        <begin position="176"/>
        <end position="188"/>
    </location>
</feature>
<dbReference type="OrthoDB" id="3264316at2759"/>
<sequence length="406" mass="45688">GNLETHRNGSRQEDKSDKGCPGRNKAKLAGCILPPSVAKSRAAATRGGALKASLSSKLLNRLIMLWQICQALPSWTRLEDPYLRAGISILKPQSTVHGPYIDNEWQYVVRHLTLKMIPWKHAGHLLAWPIAAILKKKQLYKKISELKSGDWWREEEPEPSGAQSQPNSSQAPNVEVIEDPDMDNEGSESDYGNANNEGSDEDSNVVREDSGGEGDNAVKSRHRKTSRLLILTQKTNGAGDFNNVLFSPRNWKEIDNLNREMEVFVKLTSEMEGNSATGTHIIPKYLELKEALKRKLADSAATNLLYPMFHAMLKRVQKYLDEAISEVTEALKLLQLQFQQAKNQTTRVPAATDPDVGEIENPTIMDRLSHAQKLMLDKNEIEAYMKADISFKDDDLAHKTIPLRWW</sequence>
<accession>A0A2S4WNF0</accession>
<dbReference type="AlphaFoldDB" id="A0A2S4WNF0"/>
<feature type="region of interest" description="Disordered" evidence="1">
    <location>
        <begin position="1"/>
        <end position="23"/>
    </location>
</feature>
<dbReference type="VEuPathDB" id="FungiDB:PSTT_14846"/>
<dbReference type="VEuPathDB" id="FungiDB:PSTT_00706"/>
<evidence type="ECO:0000313" key="2">
    <source>
        <dbReference type="EMBL" id="POW23306.1"/>
    </source>
</evidence>
<reference evidence="3" key="3">
    <citation type="journal article" date="2018" name="Mol. Plant Microbe Interact.">
        <title>Genome sequence resources for the wheat stripe rust pathogen (Puccinia striiformis f. sp. tritici) and the barley stripe rust pathogen (Puccinia striiformis f. sp. hordei).</title>
        <authorList>
            <person name="Xia C."/>
            <person name="Wang M."/>
            <person name="Yin C."/>
            <person name="Cornejo O.E."/>
            <person name="Hulbert S.H."/>
            <person name="Chen X."/>
        </authorList>
    </citation>
    <scope>NUCLEOTIDE SEQUENCE [LARGE SCALE GENOMIC DNA]</scope>
    <source>
        <strain evidence="3">93TX-2</strain>
    </source>
</reference>
<protein>
    <submittedName>
        <fullName evidence="2">Uncharacterized protein</fullName>
    </submittedName>
</protein>